<evidence type="ECO:0000259" key="7">
    <source>
        <dbReference type="Pfam" id="PF12333"/>
    </source>
</evidence>
<dbReference type="GO" id="GO:0006364">
    <property type="term" value="P:rRNA processing"/>
    <property type="evidence" value="ECO:0007669"/>
    <property type="project" value="UniProtKB-UniRule"/>
</dbReference>
<dbReference type="AlphaFoldDB" id="A0AAD9L7B9"/>
<dbReference type="PANTHER" id="PTHR16056">
    <property type="entry name" value="REGULATOR OF MICROTUBULE DYNAMICS PROTEIN"/>
    <property type="match status" value="1"/>
</dbReference>
<dbReference type="GO" id="GO:0005634">
    <property type="term" value="C:nucleus"/>
    <property type="evidence" value="ECO:0007669"/>
    <property type="project" value="UniProtKB-SubCell"/>
</dbReference>
<keyword evidence="5" id="KW-0698">rRNA processing</keyword>
<accession>A0AAD9L7B9</accession>
<reference evidence="8" key="1">
    <citation type="submission" date="2023-02" db="EMBL/GenBank/DDBJ databases">
        <title>Identification and recombinant expression of a fungal hydrolase from Papiliotrema laurentii that hydrolyzes apple cutin and clears colloidal polyester polyurethane.</title>
        <authorList>
            <consortium name="DOE Joint Genome Institute"/>
            <person name="Roman V.A."/>
            <person name="Bojanowski C."/>
            <person name="Crable B.R."/>
            <person name="Wagner D.N."/>
            <person name="Hung C.S."/>
            <person name="Nadeau L.J."/>
            <person name="Schratz L."/>
            <person name="Haridas S."/>
            <person name="Pangilinan J."/>
            <person name="Lipzen A."/>
            <person name="Na H."/>
            <person name="Yan M."/>
            <person name="Ng V."/>
            <person name="Grigoriev I.V."/>
            <person name="Spatafora J.W."/>
            <person name="Barlow D."/>
            <person name="Biffinger J."/>
            <person name="Kelley-Loughnane N."/>
            <person name="Varaljay V.A."/>
            <person name="Crookes-Goodson W.J."/>
        </authorList>
    </citation>
    <scope>NUCLEOTIDE SEQUENCE</scope>
    <source>
        <strain evidence="8">5307AH</strain>
    </source>
</reference>
<comment type="subcellular location">
    <subcellularLocation>
        <location evidence="2 5">Nucleus</location>
    </subcellularLocation>
</comment>
<evidence type="ECO:0000256" key="2">
    <source>
        <dbReference type="ARBA" id="ARBA00004123"/>
    </source>
</evidence>
<feature type="domain" description="Pre-rRNA-processing protein Ipi1 N-terminal" evidence="7">
    <location>
        <begin position="140"/>
        <end position="186"/>
    </location>
</feature>
<evidence type="ECO:0000256" key="5">
    <source>
        <dbReference type="RuleBase" id="RU368021"/>
    </source>
</evidence>
<feature type="compositionally biased region" description="Basic residues" evidence="6">
    <location>
        <begin position="1"/>
        <end position="10"/>
    </location>
</feature>
<evidence type="ECO:0000313" key="9">
    <source>
        <dbReference type="Proteomes" id="UP001182556"/>
    </source>
</evidence>
<name>A0AAD9L7B9_PAPLA</name>
<feature type="compositionally biased region" description="Basic residues" evidence="6">
    <location>
        <begin position="18"/>
        <end position="27"/>
    </location>
</feature>
<keyword evidence="4 5" id="KW-0539">Nucleus</keyword>
<dbReference type="SUPFAM" id="SSF48371">
    <property type="entry name" value="ARM repeat"/>
    <property type="match status" value="1"/>
</dbReference>
<dbReference type="InterPro" id="IPR011989">
    <property type="entry name" value="ARM-like"/>
</dbReference>
<organism evidence="8 9">
    <name type="scientific">Papiliotrema laurentii</name>
    <name type="common">Cryptococcus laurentii</name>
    <dbReference type="NCBI Taxonomy" id="5418"/>
    <lineage>
        <taxon>Eukaryota</taxon>
        <taxon>Fungi</taxon>
        <taxon>Dikarya</taxon>
        <taxon>Basidiomycota</taxon>
        <taxon>Agaricomycotina</taxon>
        <taxon>Tremellomycetes</taxon>
        <taxon>Tremellales</taxon>
        <taxon>Rhynchogastremaceae</taxon>
        <taxon>Papiliotrema</taxon>
    </lineage>
</organism>
<comment type="subunit">
    <text evidence="5">Component of the RIX1 complex.</text>
</comment>
<sequence>MPKANKKKKEKHADFSKAKLKLGKGKKQASNATDTSFKARSIALPGQSNLDRVLANTDEPVTNGGLTLDEVLLRFRHPNGGVRKESLGGLKDILNVGVSREVGKVVRAIGGLVSDDDAGVRKALLNFLGWYIPSLPESMLTPHLPLLLLQTSSALSHIFPEIRLDASKLVSLLLDHVPRHVTGSWPRTSAPAASSSKTTLDSGNNILEGLRLAVGLGGEAGQNAQMGKLGLAGRLTGLQTLLEFVKAALGGDDTRAAFDGWMEELASGEAGGRDKGKGREVVVSPDIVLVSGSLMGVGEWGVESDCWEIGRLGTGGPGDDQATNDVLVELYLQLAPLLLSTFLEAAPTAFAPSATVNTTLDTPIALCLTTASLTLTLARPILRSTPRADVRNAVSDFLRRMAPYFPFRAQSGPSPTGLTPALELNLVYSNLAILLAPPVPPLTLRNGRKEAGWRERVKAVEEAWKGMREGQAGSRGKKKSDGWAMGEVAEWVIEALAPSKDALAPVLTPTTYAALLPIVWSLLVQPPSSPPTRDDTPTVVGQAFFAHLLRQGSSSHTRALGDRFTINLLQVHEQRHPTLPFFIVPFSPVRGLITQWAENVPKTIWEIGTKDPEATGVLLRFLLYTALRGKESFQQPYSLLSGLSFEALAGKLAVFFHLVHPVKGSTMGPWTRMGDLSTRRLGLDVAITWLTWDGGALRNAVDAAVRARGGADLAYWNSRVRG</sequence>
<evidence type="ECO:0000313" key="8">
    <source>
        <dbReference type="EMBL" id="KAK1925357.1"/>
    </source>
</evidence>
<evidence type="ECO:0000256" key="4">
    <source>
        <dbReference type="ARBA" id="ARBA00023242"/>
    </source>
</evidence>
<dbReference type="Gene3D" id="1.25.10.10">
    <property type="entry name" value="Leucine-rich Repeat Variant"/>
    <property type="match status" value="1"/>
</dbReference>
<keyword evidence="9" id="KW-1185">Reference proteome</keyword>
<dbReference type="GO" id="GO:0120330">
    <property type="term" value="C:rixosome complex"/>
    <property type="evidence" value="ECO:0007669"/>
    <property type="project" value="UniProtKB-UniRule"/>
</dbReference>
<evidence type="ECO:0000256" key="1">
    <source>
        <dbReference type="ARBA" id="ARBA00002355"/>
    </source>
</evidence>
<evidence type="ECO:0000256" key="6">
    <source>
        <dbReference type="SAM" id="MobiDB-lite"/>
    </source>
</evidence>
<proteinExistence type="inferred from homology"/>
<comment type="function">
    <text evidence="1 5">Component of the RIX1 complex required for processing of ITS2 sequences from 35S pre-rRNA.</text>
</comment>
<protein>
    <recommendedName>
        <fullName evidence="5">Pre-rRNA-processing protein</fullName>
    </recommendedName>
</protein>
<gene>
    <name evidence="8" type="ORF">DB88DRAFT_483682</name>
</gene>
<dbReference type="PANTHER" id="PTHR16056:SF2">
    <property type="entry name" value="TESTIS-EXPRESSED PROTEIN 10"/>
    <property type="match status" value="1"/>
</dbReference>
<dbReference type="Proteomes" id="UP001182556">
    <property type="component" value="Unassembled WGS sequence"/>
</dbReference>
<comment type="caution">
    <text evidence="8">The sequence shown here is derived from an EMBL/GenBank/DDBJ whole genome shotgun (WGS) entry which is preliminary data.</text>
</comment>
<evidence type="ECO:0000256" key="3">
    <source>
        <dbReference type="ARBA" id="ARBA00006427"/>
    </source>
</evidence>
<dbReference type="InterPro" id="IPR016024">
    <property type="entry name" value="ARM-type_fold"/>
</dbReference>
<dbReference type="InterPro" id="IPR024679">
    <property type="entry name" value="Ipi1_N"/>
</dbReference>
<keyword evidence="5" id="KW-0690">Ribosome biogenesis</keyword>
<feature type="region of interest" description="Disordered" evidence="6">
    <location>
        <begin position="1"/>
        <end position="34"/>
    </location>
</feature>
<dbReference type="Pfam" id="PF12333">
    <property type="entry name" value="Ipi1_N"/>
    <property type="match status" value="1"/>
</dbReference>
<dbReference type="EMBL" id="JAODAN010000003">
    <property type="protein sequence ID" value="KAK1925357.1"/>
    <property type="molecule type" value="Genomic_DNA"/>
</dbReference>
<comment type="similarity">
    <text evidence="3 5">Belongs to the IPI1/TEX10 family.</text>
</comment>